<dbReference type="EMBL" id="BNAP01000003">
    <property type="protein sequence ID" value="GHG84508.1"/>
    <property type="molecule type" value="Genomic_DNA"/>
</dbReference>
<name>A0A8J3H6C5_9RHOB</name>
<dbReference type="CDD" id="cd06558">
    <property type="entry name" value="crotonase-like"/>
    <property type="match status" value="1"/>
</dbReference>
<comment type="similarity">
    <text evidence="1">Belongs to the enoyl-CoA hydratase/isomerase family.</text>
</comment>
<gene>
    <name evidence="5" type="ORF">GCM10010961_10680</name>
</gene>
<feature type="transmembrane region" description="Helical" evidence="4">
    <location>
        <begin position="117"/>
        <end position="135"/>
    </location>
</feature>
<dbReference type="PANTHER" id="PTHR11941:SF133">
    <property type="entry name" value="1,2-EPOXYPHENYLACETYL-COA ISOMERASE"/>
    <property type="match status" value="1"/>
</dbReference>
<keyword evidence="6" id="KW-1185">Reference proteome</keyword>
<keyword evidence="4" id="KW-0472">Membrane</keyword>
<accession>A0A8J3H6C5</accession>
<evidence type="ECO:0000313" key="6">
    <source>
        <dbReference type="Proteomes" id="UP000611500"/>
    </source>
</evidence>
<evidence type="ECO:0000256" key="2">
    <source>
        <dbReference type="ARBA" id="ARBA00023239"/>
    </source>
</evidence>
<dbReference type="Proteomes" id="UP000611500">
    <property type="component" value="Unassembled WGS sequence"/>
</dbReference>
<organism evidence="5 6">
    <name type="scientific">Pseudodonghicola xiamenensis</name>
    <dbReference type="NCBI Taxonomy" id="337702"/>
    <lineage>
        <taxon>Bacteria</taxon>
        <taxon>Pseudomonadati</taxon>
        <taxon>Pseudomonadota</taxon>
        <taxon>Alphaproteobacteria</taxon>
        <taxon>Rhodobacterales</taxon>
        <taxon>Paracoccaceae</taxon>
        <taxon>Pseudodonghicola</taxon>
    </lineage>
</organism>
<dbReference type="GO" id="GO:0006635">
    <property type="term" value="P:fatty acid beta-oxidation"/>
    <property type="evidence" value="ECO:0007669"/>
    <property type="project" value="TreeGrafter"/>
</dbReference>
<reference evidence="5" key="2">
    <citation type="submission" date="2020-09" db="EMBL/GenBank/DDBJ databases">
        <authorList>
            <person name="Sun Q."/>
            <person name="Zhou Y."/>
        </authorList>
    </citation>
    <scope>NUCLEOTIDE SEQUENCE</scope>
    <source>
        <strain evidence="5">CGMCC 1.7081</strain>
    </source>
</reference>
<dbReference type="SUPFAM" id="SSF52096">
    <property type="entry name" value="ClpP/crotonase"/>
    <property type="match status" value="1"/>
</dbReference>
<reference evidence="5" key="1">
    <citation type="journal article" date="2014" name="Int. J. Syst. Evol. Microbiol.">
        <title>Complete genome sequence of Corynebacterium casei LMG S-19264T (=DSM 44701T), isolated from a smear-ripened cheese.</title>
        <authorList>
            <consortium name="US DOE Joint Genome Institute (JGI-PGF)"/>
            <person name="Walter F."/>
            <person name="Albersmeier A."/>
            <person name="Kalinowski J."/>
            <person name="Ruckert C."/>
        </authorList>
    </citation>
    <scope>NUCLEOTIDE SEQUENCE</scope>
    <source>
        <strain evidence="5">CGMCC 1.7081</strain>
    </source>
</reference>
<keyword evidence="4" id="KW-1133">Transmembrane helix</keyword>
<evidence type="ECO:0000256" key="1">
    <source>
        <dbReference type="ARBA" id="ARBA00005254"/>
    </source>
</evidence>
<feature type="region of interest" description="Disordered" evidence="3">
    <location>
        <begin position="1"/>
        <end position="25"/>
    </location>
</feature>
<protein>
    <submittedName>
        <fullName evidence="5">Enoyl-CoA hydratase</fullName>
    </submittedName>
</protein>
<comment type="caution">
    <text evidence="5">The sequence shown here is derived from an EMBL/GenBank/DDBJ whole genome shotgun (WGS) entry which is preliminary data.</text>
</comment>
<evidence type="ECO:0000313" key="5">
    <source>
        <dbReference type="EMBL" id="GHG84508.1"/>
    </source>
</evidence>
<dbReference type="Gene3D" id="3.90.226.10">
    <property type="entry name" value="2-enoyl-CoA Hydratase, Chain A, domain 1"/>
    <property type="match status" value="1"/>
</dbReference>
<keyword evidence="4" id="KW-0812">Transmembrane</keyword>
<feature type="transmembrane region" description="Helical" evidence="4">
    <location>
        <begin position="147"/>
        <end position="167"/>
    </location>
</feature>
<dbReference type="InterPro" id="IPR001753">
    <property type="entry name" value="Enoyl-CoA_hydra/iso"/>
</dbReference>
<dbReference type="AlphaFoldDB" id="A0A8J3H6C5"/>
<dbReference type="GO" id="GO:0016829">
    <property type="term" value="F:lyase activity"/>
    <property type="evidence" value="ECO:0007669"/>
    <property type="project" value="UniProtKB-KW"/>
</dbReference>
<dbReference type="InterPro" id="IPR029045">
    <property type="entry name" value="ClpP/crotonase-like_dom_sf"/>
</dbReference>
<dbReference type="Pfam" id="PF00378">
    <property type="entry name" value="ECH_1"/>
    <property type="match status" value="1"/>
</dbReference>
<proteinExistence type="inferred from homology"/>
<dbReference type="PANTHER" id="PTHR11941">
    <property type="entry name" value="ENOYL-COA HYDRATASE-RELATED"/>
    <property type="match status" value="1"/>
</dbReference>
<evidence type="ECO:0000256" key="4">
    <source>
        <dbReference type="SAM" id="Phobius"/>
    </source>
</evidence>
<sequence length="278" mass="29639">MRRRHARPPAQRGRPDLKDTPMTDNLLNLSRDGAVATLTLTRPEAVNALSTALLAALRQAVDDVENDPALRVVILRGEGRGFCAGADLTEGLQPPVHQRLEANYRPIFTGIAASSKIWIAQVHGVAAGIGGALAMNCDLVTMAEDASIYMAFAAIGLIPDGGTFWFLERAMGPRRALQAILEGRRIPADEALDLGLVNSLHTPEALAVETRAMAERIAEGAPLAAAAAKRVMRRTDSLSYGETFSAEAMEQSALALSQDCAEGVAAFLAKRKAQFTGR</sequence>
<evidence type="ECO:0000256" key="3">
    <source>
        <dbReference type="SAM" id="MobiDB-lite"/>
    </source>
</evidence>
<dbReference type="InterPro" id="IPR014748">
    <property type="entry name" value="Enoyl-CoA_hydra_C"/>
</dbReference>
<dbReference type="Gene3D" id="1.10.12.10">
    <property type="entry name" value="Lyase 2-enoyl-coa Hydratase, Chain A, domain 2"/>
    <property type="match status" value="1"/>
</dbReference>
<keyword evidence="2" id="KW-0456">Lyase</keyword>